<dbReference type="Proteomes" id="UP000580910">
    <property type="component" value="Unassembled WGS sequence"/>
</dbReference>
<dbReference type="PANTHER" id="PTHR30383:SF29">
    <property type="entry name" value="SGNH HYDROLASE-TYPE ESTERASE DOMAIN-CONTAINING PROTEIN"/>
    <property type="match status" value="1"/>
</dbReference>
<evidence type="ECO:0000259" key="1">
    <source>
        <dbReference type="Pfam" id="PF13472"/>
    </source>
</evidence>
<comment type="caution">
    <text evidence="2">The sequence shown here is derived from an EMBL/GenBank/DDBJ whole genome shotgun (WGS) entry which is preliminary data.</text>
</comment>
<dbReference type="EMBL" id="JACGXA010000001">
    <property type="protein sequence ID" value="MBA8804796.1"/>
    <property type="molecule type" value="Genomic_DNA"/>
</dbReference>
<feature type="domain" description="SGNH hydrolase-type esterase" evidence="1">
    <location>
        <begin position="64"/>
        <end position="215"/>
    </location>
</feature>
<evidence type="ECO:0000313" key="3">
    <source>
        <dbReference type="Proteomes" id="UP000580910"/>
    </source>
</evidence>
<reference evidence="2 3" key="1">
    <citation type="submission" date="2020-07" db="EMBL/GenBank/DDBJ databases">
        <title>Sequencing the genomes of 1000 actinobacteria strains.</title>
        <authorList>
            <person name="Klenk H.-P."/>
        </authorList>
    </citation>
    <scope>NUCLEOTIDE SEQUENCE [LARGE SCALE GENOMIC DNA]</scope>
    <source>
        <strain evidence="2 3">DSM 21349</strain>
    </source>
</reference>
<name>A0A7W3J1Z8_9ACTN</name>
<dbReference type="GO" id="GO:0004622">
    <property type="term" value="F:phosphatidylcholine lysophospholipase activity"/>
    <property type="evidence" value="ECO:0007669"/>
    <property type="project" value="UniProtKB-EC"/>
</dbReference>
<dbReference type="EC" id="3.1.2.-" evidence="2"/>
<sequence>MGALVATRRGLVVGGLFVVLVVATLSFHLSGLARGADASRCERYAAGSVARAQAVTGAGERVVVIGDSYSAGLGLSSIVGSWPSRLSGQVHVAGFSGSGFSEHASPCGRVSFADRAPAALRGGADLVVVEGGLNDFDQPASSITAGFTRLMAELDGHRVVVVGPVAAPSRAAAVPRVDALLAELCADYDVPYVRTSGLRLPYLDDRLHLTPTGHRTFGDFVATQLAD</sequence>
<accession>A0A7W3J1Z8</accession>
<evidence type="ECO:0000313" key="2">
    <source>
        <dbReference type="EMBL" id="MBA8804796.1"/>
    </source>
</evidence>
<dbReference type="Gene3D" id="3.40.50.1110">
    <property type="entry name" value="SGNH hydrolase"/>
    <property type="match status" value="1"/>
</dbReference>
<dbReference type="InterPro" id="IPR051532">
    <property type="entry name" value="Ester_Hydrolysis_Enzymes"/>
</dbReference>
<dbReference type="CDD" id="cd00229">
    <property type="entry name" value="SGNH_hydrolase"/>
    <property type="match status" value="1"/>
</dbReference>
<gene>
    <name evidence="2" type="ORF">FB382_003087</name>
</gene>
<dbReference type="Pfam" id="PF13472">
    <property type="entry name" value="Lipase_GDSL_2"/>
    <property type="match status" value="1"/>
</dbReference>
<organism evidence="2 3">
    <name type="scientific">Nocardioides ginsengisegetis</name>
    <dbReference type="NCBI Taxonomy" id="661491"/>
    <lineage>
        <taxon>Bacteria</taxon>
        <taxon>Bacillati</taxon>
        <taxon>Actinomycetota</taxon>
        <taxon>Actinomycetes</taxon>
        <taxon>Propionibacteriales</taxon>
        <taxon>Nocardioidaceae</taxon>
        <taxon>Nocardioides</taxon>
    </lineage>
</organism>
<dbReference type="PANTHER" id="PTHR30383">
    <property type="entry name" value="THIOESTERASE 1/PROTEASE 1/LYSOPHOSPHOLIPASE L1"/>
    <property type="match status" value="1"/>
</dbReference>
<dbReference type="EC" id="3.1.1.5" evidence="2"/>
<keyword evidence="2" id="KW-0378">Hydrolase</keyword>
<keyword evidence="3" id="KW-1185">Reference proteome</keyword>
<dbReference type="InterPro" id="IPR036514">
    <property type="entry name" value="SGNH_hydro_sf"/>
</dbReference>
<dbReference type="InterPro" id="IPR013830">
    <property type="entry name" value="SGNH_hydro"/>
</dbReference>
<proteinExistence type="predicted"/>
<dbReference type="RefSeq" id="WP_182540598.1">
    <property type="nucleotide sequence ID" value="NZ_JACGXA010000001.1"/>
</dbReference>
<protein>
    <submittedName>
        <fullName evidence="2">Acyl-CoA thioesterase-1</fullName>
        <ecNumber evidence="2">3.1.1.5</ecNumber>
        <ecNumber evidence="2">3.1.2.-</ecNumber>
    </submittedName>
</protein>
<dbReference type="SUPFAM" id="SSF52266">
    <property type="entry name" value="SGNH hydrolase"/>
    <property type="match status" value="1"/>
</dbReference>
<dbReference type="AlphaFoldDB" id="A0A7W3J1Z8"/>